<evidence type="ECO:0000256" key="1">
    <source>
        <dbReference type="SAM" id="MobiDB-lite"/>
    </source>
</evidence>
<name>B6GDQ2_9ACTN</name>
<dbReference type="Pfam" id="PF06541">
    <property type="entry name" value="ABC_trans_CmpB"/>
    <property type="match status" value="1"/>
</dbReference>
<dbReference type="AlphaFoldDB" id="B6GDQ2"/>
<organism evidence="3 4">
    <name type="scientific">Collinsella stercoris DSM 13279</name>
    <dbReference type="NCBI Taxonomy" id="445975"/>
    <lineage>
        <taxon>Bacteria</taxon>
        <taxon>Bacillati</taxon>
        <taxon>Actinomycetota</taxon>
        <taxon>Coriobacteriia</taxon>
        <taxon>Coriobacteriales</taxon>
        <taxon>Coriobacteriaceae</taxon>
        <taxon>Collinsella</taxon>
    </lineage>
</organism>
<dbReference type="Proteomes" id="UP000003560">
    <property type="component" value="Unassembled WGS sequence"/>
</dbReference>
<evidence type="ECO:0008006" key="5">
    <source>
        <dbReference type="Google" id="ProtNLM"/>
    </source>
</evidence>
<keyword evidence="2" id="KW-0812">Transmembrane</keyword>
<dbReference type="HOGENOM" id="CLU_040629_0_0_11"/>
<feature type="transmembrane region" description="Helical" evidence="2">
    <location>
        <begin position="140"/>
        <end position="160"/>
    </location>
</feature>
<feature type="region of interest" description="Disordered" evidence="1">
    <location>
        <begin position="18"/>
        <end position="47"/>
    </location>
</feature>
<evidence type="ECO:0000256" key="2">
    <source>
        <dbReference type="SAM" id="Phobius"/>
    </source>
</evidence>
<evidence type="ECO:0000313" key="3">
    <source>
        <dbReference type="EMBL" id="EEA89577.1"/>
    </source>
</evidence>
<dbReference type="InterPro" id="IPR010540">
    <property type="entry name" value="CmpB_TMEM229"/>
</dbReference>
<dbReference type="RefSeq" id="WP_006721861.1">
    <property type="nucleotide sequence ID" value="NZ_CP085935.1"/>
</dbReference>
<keyword evidence="2" id="KW-1133">Transmembrane helix</keyword>
<accession>B6GDQ2</accession>
<keyword evidence="4" id="KW-1185">Reference proteome</keyword>
<evidence type="ECO:0000313" key="4">
    <source>
        <dbReference type="Proteomes" id="UP000003560"/>
    </source>
</evidence>
<dbReference type="GeneID" id="98002305"/>
<reference evidence="3 4" key="1">
    <citation type="submission" date="2008-10" db="EMBL/GenBank/DDBJ databases">
        <title>Draft genome sequence of Collinsella stercoris (DSM 13279).</title>
        <authorList>
            <person name="Sudarsanam P."/>
            <person name="Ley R."/>
            <person name="Guruge J."/>
            <person name="Turnbaugh P.J."/>
            <person name="Mahowald M."/>
            <person name="Liep D."/>
            <person name="Gordon J."/>
        </authorList>
    </citation>
    <scope>NUCLEOTIDE SEQUENCE [LARGE SCALE GENOMIC DNA]</scope>
    <source>
        <strain evidence="3 4">DSM 13279</strain>
    </source>
</reference>
<feature type="transmembrane region" description="Helical" evidence="2">
    <location>
        <begin position="166"/>
        <end position="184"/>
    </location>
</feature>
<protein>
    <recommendedName>
        <fullName evidence="5">ABC transporter permease</fullName>
    </recommendedName>
</protein>
<dbReference type="STRING" id="445975.COLSTE_02235"/>
<gene>
    <name evidence="3" type="ORF">COLSTE_02235</name>
</gene>
<sequence length="453" mass="50080">MASMSALLERIKAAGRTAADAHTGTNASNNPDYDLPGNDLDPTNPTAEQRRTVPLMIRVYGALCALDGIVALPLMGAYFGIMIYRLALGQEEVLIGSDLTLTATMTGIGAVLSFVSSVALILFGWALIKSYRRDAGRWAYALIVMTIGQILIEIMLQGFGVHLIRPLIQLGILTALSASIDPTLKQERDLQRHLRDLEDRVAAAGGMLGRDLTGEGYIKLNFFNLFWVFMVCCVLGLIIEVIFHMVWVEPGVYQDRAGLLFGPFSPIYGFGAVLLTVALNRFYKKPWPLIFLVSAVIGGVFETAVSWWMQTSFGAIAWSYSFELLPGIPDPMAILFAGRTSTPFMFMWGTLGLFWIKLCLPHLLKLINLIPWKMRYSLTTAMAALMLVNGAMTLQALDCWFCRESGLAPSSPVEEFYAEHFNNDYMANRFQSMSIHPDTSGRVDSPKSGTENK</sequence>
<reference evidence="3 4" key="2">
    <citation type="submission" date="2008-10" db="EMBL/GenBank/DDBJ databases">
        <authorList>
            <person name="Fulton L."/>
            <person name="Clifton S."/>
            <person name="Fulton B."/>
            <person name="Xu J."/>
            <person name="Minx P."/>
            <person name="Pepin K.H."/>
            <person name="Johnson M."/>
            <person name="Thiruvilangam P."/>
            <person name="Bhonagiri V."/>
            <person name="Nash W.E."/>
            <person name="Mardis E.R."/>
            <person name="Wilson R.K."/>
        </authorList>
    </citation>
    <scope>NUCLEOTIDE SEQUENCE [LARGE SCALE GENOMIC DNA]</scope>
    <source>
        <strain evidence="3 4">DSM 13279</strain>
    </source>
</reference>
<feature type="transmembrane region" description="Helical" evidence="2">
    <location>
        <begin position="59"/>
        <end position="87"/>
    </location>
</feature>
<feature type="transmembrane region" description="Helical" evidence="2">
    <location>
        <begin position="107"/>
        <end position="128"/>
    </location>
</feature>
<keyword evidence="2" id="KW-0472">Membrane</keyword>
<feature type="transmembrane region" description="Helical" evidence="2">
    <location>
        <begin position="225"/>
        <end position="247"/>
    </location>
</feature>
<feature type="transmembrane region" description="Helical" evidence="2">
    <location>
        <begin position="289"/>
        <end position="309"/>
    </location>
</feature>
<feature type="transmembrane region" description="Helical" evidence="2">
    <location>
        <begin position="345"/>
        <end position="364"/>
    </location>
</feature>
<comment type="caution">
    <text evidence="3">The sequence shown here is derived from an EMBL/GenBank/DDBJ whole genome shotgun (WGS) entry which is preliminary data.</text>
</comment>
<dbReference type="EMBL" id="ABXJ01000129">
    <property type="protein sequence ID" value="EEA89577.1"/>
    <property type="molecule type" value="Genomic_DNA"/>
</dbReference>
<dbReference type="eggNOG" id="COG4905">
    <property type="taxonomic scope" value="Bacteria"/>
</dbReference>
<proteinExistence type="predicted"/>
<feature type="transmembrane region" description="Helical" evidence="2">
    <location>
        <begin position="259"/>
        <end position="277"/>
    </location>
</feature>